<feature type="domain" description="Serine aminopeptidase S33" evidence="2">
    <location>
        <begin position="42"/>
        <end position="159"/>
    </location>
</feature>
<dbReference type="PIRSF" id="PIRSF037442">
    <property type="entry name" value="UCP037442_abhydr"/>
    <property type="match status" value="1"/>
</dbReference>
<dbReference type="InterPro" id="IPR022742">
    <property type="entry name" value="Hydrolase_4"/>
</dbReference>
<evidence type="ECO:0000313" key="4">
    <source>
        <dbReference type="Proteomes" id="UP000634919"/>
    </source>
</evidence>
<dbReference type="EMBL" id="JACSQK010000003">
    <property type="protein sequence ID" value="MBD7960345.1"/>
    <property type="molecule type" value="Genomic_DNA"/>
</dbReference>
<gene>
    <name evidence="3" type="ORF">H9646_07595</name>
</gene>
<keyword evidence="4" id="KW-1185">Reference proteome</keyword>
<evidence type="ECO:0000256" key="1">
    <source>
        <dbReference type="SAM" id="MobiDB-lite"/>
    </source>
</evidence>
<proteinExistence type="predicted"/>
<accession>A0ABR8SA74</accession>
<dbReference type="Proteomes" id="UP000634919">
    <property type="component" value="Unassembled WGS sequence"/>
</dbReference>
<sequence>MHDATAGQGVKVRWQASTLEVAGTAAGPLALRQCLPVDIRVRGQVVVAAAIGVPQRFYTAFSQWLAAHGYAVTTFDYRGHAESLHGPLRQAKVNLMDWAADCAAVATHLRIQSPSVPLYWIGHSVGAQLPGMNAPPLPIDGLLCIASGSGYWRDNAPPTRRKVLLWWWGIAPLITSVCGCMPGKKWGLVGDLPAGVIWQWRKWCMHPNYGIGVEGEPLRKAYAAARYPLHAFSMEDDEMMSWRSTASLVSWYRNCPQSIERLRMLDTPLRRIGHFGFFRAEMERSLWPRALSVLERWLDGTTQMTPKGQPPAGHGTTFSKIERSALAASKQPGQGELFSEIS</sequence>
<dbReference type="SUPFAM" id="SSF53474">
    <property type="entry name" value="alpha/beta-Hydrolases"/>
    <property type="match status" value="1"/>
</dbReference>
<reference evidence="3 4" key="1">
    <citation type="submission" date="2020-08" db="EMBL/GenBank/DDBJ databases">
        <title>A Genomic Blueprint of the Chicken Gut Microbiome.</title>
        <authorList>
            <person name="Gilroy R."/>
            <person name="Ravi A."/>
            <person name="Getino M."/>
            <person name="Pursley I."/>
            <person name="Horton D.L."/>
            <person name="Alikhan N.-F."/>
            <person name="Baker D."/>
            <person name="Gharbi K."/>
            <person name="Hall N."/>
            <person name="Watson M."/>
            <person name="Adriaenssens E.M."/>
            <person name="Foster-Nyarko E."/>
            <person name="Jarju S."/>
            <person name="Secka A."/>
            <person name="Antonio M."/>
            <person name="Oren A."/>
            <person name="Chaudhuri R."/>
            <person name="La Ragione R.M."/>
            <person name="Hildebrand F."/>
            <person name="Pallen M.J."/>
        </authorList>
    </citation>
    <scope>NUCLEOTIDE SEQUENCE [LARGE SCALE GENOMIC DNA]</scope>
    <source>
        <strain evidence="3 4">Sa2CVA6</strain>
    </source>
</reference>
<protein>
    <submittedName>
        <fullName evidence="3">Alpha/beta hydrolase</fullName>
    </submittedName>
</protein>
<dbReference type="Pfam" id="PF12146">
    <property type="entry name" value="Hydrolase_4"/>
    <property type="match status" value="1"/>
</dbReference>
<dbReference type="Gene3D" id="3.40.50.1820">
    <property type="entry name" value="alpha/beta hydrolase"/>
    <property type="match status" value="1"/>
</dbReference>
<keyword evidence="3" id="KW-0378">Hydrolase</keyword>
<name>A0ABR8SA74_9BURK</name>
<feature type="region of interest" description="Disordered" evidence="1">
    <location>
        <begin position="302"/>
        <end position="321"/>
    </location>
</feature>
<dbReference type="InterPro" id="IPR029058">
    <property type="entry name" value="AB_hydrolase_fold"/>
</dbReference>
<evidence type="ECO:0000259" key="2">
    <source>
        <dbReference type="Pfam" id="PF12146"/>
    </source>
</evidence>
<organism evidence="3 4">
    <name type="scientific">Comamonas avium</name>
    <dbReference type="NCBI Taxonomy" id="2762231"/>
    <lineage>
        <taxon>Bacteria</taxon>
        <taxon>Pseudomonadati</taxon>
        <taxon>Pseudomonadota</taxon>
        <taxon>Betaproteobacteria</taxon>
        <taxon>Burkholderiales</taxon>
        <taxon>Comamonadaceae</taxon>
        <taxon>Comamonas</taxon>
    </lineage>
</organism>
<dbReference type="GO" id="GO:0016787">
    <property type="term" value="F:hydrolase activity"/>
    <property type="evidence" value="ECO:0007669"/>
    <property type="project" value="UniProtKB-KW"/>
</dbReference>
<dbReference type="InterPro" id="IPR017208">
    <property type="entry name" value="UCP037442_abhydr"/>
</dbReference>
<dbReference type="RefSeq" id="WP_191722738.1">
    <property type="nucleotide sequence ID" value="NZ_JACSQK010000003.1"/>
</dbReference>
<evidence type="ECO:0000313" key="3">
    <source>
        <dbReference type="EMBL" id="MBD7960345.1"/>
    </source>
</evidence>
<comment type="caution">
    <text evidence="3">The sequence shown here is derived from an EMBL/GenBank/DDBJ whole genome shotgun (WGS) entry which is preliminary data.</text>
</comment>